<evidence type="ECO:0000313" key="5">
    <source>
        <dbReference type="Proteomes" id="UP000247892"/>
    </source>
</evidence>
<dbReference type="InterPro" id="IPR005183">
    <property type="entry name" value="DUF305_CopM-like"/>
</dbReference>
<dbReference type="RefSeq" id="WP_110344102.1">
    <property type="nucleotide sequence ID" value="NZ_JBHVKT010000052.1"/>
</dbReference>
<evidence type="ECO:0000256" key="2">
    <source>
        <dbReference type="SAM" id="SignalP"/>
    </source>
</evidence>
<dbReference type="Gene3D" id="1.20.1260.10">
    <property type="match status" value="1"/>
</dbReference>
<sequence>MGRRLVAGVAAIFFLALAGCTAEEAPPEGQQAGSDVIVPGKPGEQAKVVPGSEAAEQQQAVRPNDADRQYMTNMIPHHQQAITMTDLAARHATSEQVKGIAGRIAASQEAEISVMESWLQEFGQSGSEHGGHGEHGAHDHALMPGMATPEQLDALRAARGAEFDRQFLQLMITHHQGALTMAEQQLGNGIEPRAIAMAQEIITGQTDEIEHMRGMLGT</sequence>
<feature type="chain" id="PRO_5038727371" evidence="2">
    <location>
        <begin position="19"/>
        <end position="218"/>
    </location>
</feature>
<dbReference type="AlphaFoldDB" id="A0A318LC59"/>
<evidence type="ECO:0000313" key="4">
    <source>
        <dbReference type="EMBL" id="PXY16946.1"/>
    </source>
</evidence>
<dbReference type="PROSITE" id="PS51257">
    <property type="entry name" value="PROKAR_LIPOPROTEIN"/>
    <property type="match status" value="1"/>
</dbReference>
<dbReference type="Pfam" id="PF03713">
    <property type="entry name" value="DUF305"/>
    <property type="match status" value="1"/>
</dbReference>
<keyword evidence="5" id="KW-1185">Reference proteome</keyword>
<feature type="domain" description="DUF305" evidence="3">
    <location>
        <begin position="67"/>
        <end position="216"/>
    </location>
</feature>
<dbReference type="PANTHER" id="PTHR36933:SF1">
    <property type="entry name" value="SLL0788 PROTEIN"/>
    <property type="match status" value="1"/>
</dbReference>
<protein>
    <submittedName>
        <fullName evidence="4">DUF305 domain-containing protein</fullName>
    </submittedName>
</protein>
<feature type="signal peptide" evidence="2">
    <location>
        <begin position="1"/>
        <end position="18"/>
    </location>
</feature>
<keyword evidence="2" id="KW-0732">Signal</keyword>
<dbReference type="InterPro" id="IPR012347">
    <property type="entry name" value="Ferritin-like"/>
</dbReference>
<evidence type="ECO:0000256" key="1">
    <source>
        <dbReference type="SAM" id="MobiDB-lite"/>
    </source>
</evidence>
<proteinExistence type="predicted"/>
<gene>
    <name evidence="4" type="ORF">BA062_38120</name>
</gene>
<dbReference type="PANTHER" id="PTHR36933">
    <property type="entry name" value="SLL0788 PROTEIN"/>
    <property type="match status" value="1"/>
</dbReference>
<reference evidence="4 5" key="1">
    <citation type="submission" date="2016-07" db="EMBL/GenBank/DDBJ databases">
        <title>Draft genome sequence of Prauserella sp. YIM 121212, isolated from alkaline soil.</title>
        <authorList>
            <person name="Ruckert C."/>
            <person name="Albersmeier A."/>
            <person name="Jiang C.-L."/>
            <person name="Jiang Y."/>
            <person name="Kalinowski J."/>
            <person name="Schneider O."/>
            <person name="Winkler A."/>
            <person name="Zotchev S.B."/>
        </authorList>
    </citation>
    <scope>NUCLEOTIDE SEQUENCE [LARGE SCALE GENOMIC DNA]</scope>
    <source>
        <strain evidence="4 5">YIM 121212</strain>
    </source>
</reference>
<feature type="region of interest" description="Disordered" evidence="1">
    <location>
        <begin position="25"/>
        <end position="63"/>
    </location>
</feature>
<comment type="caution">
    <text evidence="4">The sequence shown here is derived from an EMBL/GenBank/DDBJ whole genome shotgun (WGS) entry which is preliminary data.</text>
</comment>
<dbReference type="EMBL" id="MASU01000032">
    <property type="protein sequence ID" value="PXY16946.1"/>
    <property type="molecule type" value="Genomic_DNA"/>
</dbReference>
<dbReference type="OrthoDB" id="26872at2"/>
<dbReference type="Proteomes" id="UP000247892">
    <property type="component" value="Unassembled WGS sequence"/>
</dbReference>
<accession>A0A318LC59</accession>
<organism evidence="4 5">
    <name type="scientific">Prauserella flavalba</name>
    <dbReference type="NCBI Taxonomy" id="1477506"/>
    <lineage>
        <taxon>Bacteria</taxon>
        <taxon>Bacillati</taxon>
        <taxon>Actinomycetota</taxon>
        <taxon>Actinomycetes</taxon>
        <taxon>Pseudonocardiales</taxon>
        <taxon>Pseudonocardiaceae</taxon>
        <taxon>Prauserella</taxon>
    </lineage>
</organism>
<evidence type="ECO:0000259" key="3">
    <source>
        <dbReference type="Pfam" id="PF03713"/>
    </source>
</evidence>
<name>A0A318LC59_9PSEU</name>